<dbReference type="Pfam" id="PF04749">
    <property type="entry name" value="PLAC8"/>
    <property type="match status" value="1"/>
</dbReference>
<evidence type="ECO:0000313" key="3">
    <source>
        <dbReference type="Proteomes" id="UP000242638"/>
    </source>
</evidence>
<accession>A0A3P9PE65</accession>
<name>A0A3P9PE65_POERE</name>
<dbReference type="Proteomes" id="UP000242638">
    <property type="component" value="Unassembled WGS sequence"/>
</dbReference>
<dbReference type="PANTHER" id="PTHR15907">
    <property type="entry name" value="DUF614 FAMILY PROTEIN-RELATED"/>
    <property type="match status" value="1"/>
</dbReference>
<comment type="similarity">
    <text evidence="1">Belongs to the cornifelin family.</text>
</comment>
<evidence type="ECO:0000256" key="1">
    <source>
        <dbReference type="ARBA" id="ARBA00009024"/>
    </source>
</evidence>
<dbReference type="NCBIfam" id="TIGR01571">
    <property type="entry name" value="A_thal_Cys_rich"/>
    <property type="match status" value="1"/>
</dbReference>
<dbReference type="STRING" id="8081.ENSPREP00000019968"/>
<dbReference type="OMA" id="CLHLSIC"/>
<reference evidence="3" key="1">
    <citation type="submission" date="2013-11" db="EMBL/GenBank/DDBJ databases">
        <title>The genomic landscape of the Guanapo guppy.</title>
        <authorList>
            <person name="Kuenstner A."/>
            <person name="Dreyer C."/>
        </authorList>
    </citation>
    <scope>NUCLEOTIDE SEQUENCE</scope>
    <source>
        <strain evidence="3">Guanapo</strain>
    </source>
</reference>
<dbReference type="Ensembl" id="ENSPRET00000020180.1">
    <property type="protein sequence ID" value="ENSPREP00000019968.1"/>
    <property type="gene ID" value="ENSPREG00000013519.1"/>
</dbReference>
<dbReference type="Bgee" id="ENSPREG00000013519">
    <property type="expression patterns" value="Expressed in head and 1 other cell type or tissue"/>
</dbReference>
<dbReference type="GeneTree" id="ENSGT00940000163701"/>
<protein>
    <submittedName>
        <fullName evidence="2">Plac8 onzin related protein 2</fullName>
    </submittedName>
</protein>
<sequence>MKKRLPEGTGVSGWFASPSWNLLLISLKSKLFKAQISCEKASTQSSGTTDFIMTTTIVIQQPPPTQVVEVMNPREWSTGLFDCLNDLKTCCFAYWCFPCFACKTSKDYGEHLCLPLLDCFGWCVPPITLAMRVSLRHRYGIDGSLSDDCVLSSFCTVCVWCQMAREIEKRNAPVMIAAKTA</sequence>
<proteinExistence type="inferred from homology"/>
<keyword evidence="3" id="KW-1185">Reference proteome</keyword>
<evidence type="ECO:0000313" key="2">
    <source>
        <dbReference type="Ensembl" id="ENSPREP00000019968.1"/>
    </source>
</evidence>
<reference evidence="2" key="3">
    <citation type="submission" date="2025-09" db="UniProtKB">
        <authorList>
            <consortium name="Ensembl"/>
        </authorList>
    </citation>
    <scope>IDENTIFICATION</scope>
    <source>
        <strain evidence="2">Guanapo</strain>
    </source>
</reference>
<organism evidence="2 3">
    <name type="scientific">Poecilia reticulata</name>
    <name type="common">Guppy</name>
    <name type="synonym">Acanthophacelus reticulatus</name>
    <dbReference type="NCBI Taxonomy" id="8081"/>
    <lineage>
        <taxon>Eukaryota</taxon>
        <taxon>Metazoa</taxon>
        <taxon>Chordata</taxon>
        <taxon>Craniata</taxon>
        <taxon>Vertebrata</taxon>
        <taxon>Euteleostomi</taxon>
        <taxon>Actinopterygii</taxon>
        <taxon>Neopterygii</taxon>
        <taxon>Teleostei</taxon>
        <taxon>Neoteleostei</taxon>
        <taxon>Acanthomorphata</taxon>
        <taxon>Ovalentaria</taxon>
        <taxon>Atherinomorphae</taxon>
        <taxon>Cyprinodontiformes</taxon>
        <taxon>Poeciliidae</taxon>
        <taxon>Poeciliinae</taxon>
        <taxon>Poecilia</taxon>
    </lineage>
</organism>
<dbReference type="AlphaFoldDB" id="A0A3P9PE65"/>
<dbReference type="InterPro" id="IPR006461">
    <property type="entry name" value="PLAC_motif_containing"/>
</dbReference>
<reference evidence="2" key="2">
    <citation type="submission" date="2025-08" db="UniProtKB">
        <authorList>
            <consortium name="Ensembl"/>
        </authorList>
    </citation>
    <scope>IDENTIFICATION</scope>
    <source>
        <strain evidence="2">Guanapo</strain>
    </source>
</reference>